<keyword evidence="12" id="KW-1185">Reference proteome</keyword>
<dbReference type="Proteomes" id="UP000697127">
    <property type="component" value="Unassembled WGS sequence"/>
</dbReference>
<feature type="region of interest" description="Disordered" evidence="7">
    <location>
        <begin position="675"/>
        <end position="721"/>
    </location>
</feature>
<evidence type="ECO:0000256" key="3">
    <source>
        <dbReference type="ARBA" id="ARBA00022517"/>
    </source>
</evidence>
<feature type="compositionally biased region" description="Acidic residues" evidence="7">
    <location>
        <begin position="518"/>
        <end position="539"/>
    </location>
</feature>
<dbReference type="OrthoDB" id="2196187at2759"/>
<dbReference type="GO" id="GO:0015031">
    <property type="term" value="P:protein transport"/>
    <property type="evidence" value="ECO:0007669"/>
    <property type="project" value="UniProtKB-KW"/>
</dbReference>
<feature type="domain" description="SDA1 C-terminal" evidence="10">
    <location>
        <begin position="710"/>
        <end position="755"/>
    </location>
</feature>
<gene>
    <name evidence="11" type="primary">SDA1</name>
    <name evidence="11" type="ORF">C6P40_001576</name>
</gene>
<evidence type="ECO:0000256" key="6">
    <source>
        <dbReference type="RuleBase" id="RU365057"/>
    </source>
</evidence>
<dbReference type="InterPro" id="IPR007949">
    <property type="entry name" value="SDA1_MD"/>
</dbReference>
<dbReference type="Pfam" id="PF08158">
    <property type="entry name" value="SDA1_HEAT"/>
    <property type="match status" value="1"/>
</dbReference>
<dbReference type="SUPFAM" id="SSF48371">
    <property type="entry name" value="ARM repeat"/>
    <property type="match status" value="1"/>
</dbReference>
<feature type="compositionally biased region" description="Basic and acidic residues" evidence="7">
    <location>
        <begin position="681"/>
        <end position="716"/>
    </location>
</feature>
<sequence>MAKRNRAALLPTNFALLQNLVRRDPESYYEEFLQQYSHYESMRDIFLLNPSTEDSEEFGEVINFMSFVCSSYPKETAKFPDELATILTKNHAELDPELREKIVQCLVMLRNKDIITAEYLIKTLFPLLFAYSSNAVNGSGFHSKALRNQIYTALISLLKSCNTGTKNQKLNRTTQALLFNLLDQKDANGVWATKLTRELWRRGIWDDTRTVELMTQACLHPDPKVVISGVKFFLGADKERDQEFEENSDDDEIDTDSLRHKMQVNKKNSKRSKKLDAAIKTIKKKNSNKHSATYLNFSAIHLLRDPQQFAEEMFENNLSGKNANKFDLEQKVAIMNIVSRLVGTHKLTILGLYSFFLKYLTPKQTNVTQILAAAAQSTHDLVPPESINMMVRKIADEFVSDGVAAEVASAGLNTIREILARNPAGIDEDLLQDLTAYKGSKSKAVMMAARSLISLYREVAPEMLIKADRGKVATMGIIHNGAKGIQQFGIEKGTTTGIPGLELLAKWKMEQGLLGKEGEDDWDVPGNEEEEEDIDDVEGDWVDVKSDTEINLSDDENEGELPKEKNGIKKKYLKYMRQHKKRKTTVANDDDSDLELSDDENGNGVTKKKKTKKQLEEEENKLKEQEAIQATLNSVLTPADFAKLKELNQEAGIERVTGHKLRNEDEVDSTELVKADRRKMNKEERMAGIMEGREDREKFGSRKGRREAPHSTTNREKARKKNFVMMIHKKAVQGKRKMSLRDRQKVLRAHVERQKMGK</sequence>
<keyword evidence="3 6" id="KW-0690">Ribosome biogenesis</keyword>
<dbReference type="InterPro" id="IPR027312">
    <property type="entry name" value="Sda1"/>
</dbReference>
<dbReference type="Pfam" id="PF05285">
    <property type="entry name" value="SDA1_dom"/>
    <property type="match status" value="1"/>
</dbReference>
<dbReference type="AlphaFoldDB" id="A0A9P7BDD6"/>
<reference evidence="11" key="1">
    <citation type="submission" date="2020-11" db="EMBL/GenBank/DDBJ databases">
        <title>Kefir isolates.</title>
        <authorList>
            <person name="Marcisauskas S."/>
            <person name="Kim Y."/>
            <person name="Blasche S."/>
        </authorList>
    </citation>
    <scope>NUCLEOTIDE SEQUENCE</scope>
    <source>
        <strain evidence="11">Olga-1</strain>
    </source>
</reference>
<dbReference type="PANTHER" id="PTHR12730">
    <property type="entry name" value="HSDA/SDA1-RELATED"/>
    <property type="match status" value="1"/>
</dbReference>
<feature type="domain" description="SDA1 middle" evidence="8">
    <location>
        <begin position="541"/>
        <end position="692"/>
    </location>
</feature>
<organism evidence="11 12">
    <name type="scientific">Pichia californica</name>
    <dbReference type="NCBI Taxonomy" id="460514"/>
    <lineage>
        <taxon>Eukaryota</taxon>
        <taxon>Fungi</taxon>
        <taxon>Dikarya</taxon>
        <taxon>Ascomycota</taxon>
        <taxon>Saccharomycotina</taxon>
        <taxon>Pichiomycetes</taxon>
        <taxon>Pichiales</taxon>
        <taxon>Pichiaceae</taxon>
        <taxon>Pichia</taxon>
    </lineage>
</organism>
<comment type="similarity">
    <text evidence="1 6">Belongs to the SDA1 family.</text>
</comment>
<dbReference type="EMBL" id="PUHW01000196">
    <property type="protein sequence ID" value="KAG0687962.1"/>
    <property type="molecule type" value="Genomic_DNA"/>
</dbReference>
<evidence type="ECO:0000256" key="4">
    <source>
        <dbReference type="ARBA" id="ARBA00022927"/>
    </source>
</evidence>
<dbReference type="GO" id="GO:0042273">
    <property type="term" value="P:ribosomal large subunit biogenesis"/>
    <property type="evidence" value="ECO:0007669"/>
    <property type="project" value="UniProtKB-UniRule"/>
</dbReference>
<comment type="subcellular location">
    <subcellularLocation>
        <location evidence="6">Nucleus</location>
        <location evidence="6">Nucleolus</location>
    </subcellularLocation>
</comment>
<evidence type="ECO:0000256" key="7">
    <source>
        <dbReference type="SAM" id="MobiDB-lite"/>
    </source>
</evidence>
<accession>A0A9P7BDD6</accession>
<comment type="caution">
    <text evidence="11">The sequence shown here is derived from an EMBL/GenBank/DDBJ whole genome shotgun (WGS) entry which is preliminary data.</text>
</comment>
<feature type="region of interest" description="Disordered" evidence="7">
    <location>
        <begin position="516"/>
        <end position="539"/>
    </location>
</feature>
<keyword evidence="2 6" id="KW-0813">Transport</keyword>
<evidence type="ECO:0000256" key="1">
    <source>
        <dbReference type="ARBA" id="ARBA00005783"/>
    </source>
</evidence>
<dbReference type="InterPro" id="IPR016024">
    <property type="entry name" value="ARM-type_fold"/>
</dbReference>
<dbReference type="Pfam" id="PF21638">
    <property type="entry name" value="SDA1_C"/>
    <property type="match status" value="1"/>
</dbReference>
<evidence type="ECO:0000256" key="2">
    <source>
        <dbReference type="ARBA" id="ARBA00022448"/>
    </source>
</evidence>
<feature type="domain" description="SDA1 N-terminal" evidence="9">
    <location>
        <begin position="64"/>
        <end position="441"/>
    </location>
</feature>
<dbReference type="GO" id="GO:0005730">
    <property type="term" value="C:nucleolus"/>
    <property type="evidence" value="ECO:0007669"/>
    <property type="project" value="UniProtKB-SubCell"/>
</dbReference>
<proteinExistence type="inferred from homology"/>
<dbReference type="InterPro" id="IPR012977">
    <property type="entry name" value="SDA1_N"/>
</dbReference>
<dbReference type="PANTHER" id="PTHR12730:SF0">
    <property type="entry name" value="PROTEIN SDA1 HOMOLOG"/>
    <property type="match status" value="1"/>
</dbReference>
<evidence type="ECO:0000259" key="8">
    <source>
        <dbReference type="Pfam" id="PF05285"/>
    </source>
</evidence>
<name>A0A9P7BDD6_9ASCO</name>
<evidence type="ECO:0000313" key="12">
    <source>
        <dbReference type="Proteomes" id="UP000697127"/>
    </source>
</evidence>
<comment type="function">
    <text evidence="6">Required for 60S pre-ribosomal subunits export to the cytoplasm.</text>
</comment>
<evidence type="ECO:0000259" key="10">
    <source>
        <dbReference type="Pfam" id="PF21638"/>
    </source>
</evidence>
<keyword evidence="5 6" id="KW-0539">Nucleus</keyword>
<dbReference type="GO" id="GO:0000055">
    <property type="term" value="P:ribosomal large subunit export from nucleus"/>
    <property type="evidence" value="ECO:0007669"/>
    <property type="project" value="UniProtKB-UniRule"/>
</dbReference>
<feature type="region of interest" description="Disordered" evidence="7">
    <location>
        <begin position="580"/>
        <end position="624"/>
    </location>
</feature>
<evidence type="ECO:0000259" key="9">
    <source>
        <dbReference type="Pfam" id="PF08158"/>
    </source>
</evidence>
<dbReference type="InterPro" id="IPR048292">
    <property type="entry name" value="SDA1_C"/>
</dbReference>
<evidence type="ECO:0000313" key="11">
    <source>
        <dbReference type="EMBL" id="KAG0687962.1"/>
    </source>
</evidence>
<keyword evidence="4 6" id="KW-0653">Protein transport</keyword>
<protein>
    <recommendedName>
        <fullName evidence="6">Protein SDA1</fullName>
    </recommendedName>
</protein>
<evidence type="ECO:0000256" key="5">
    <source>
        <dbReference type="ARBA" id="ARBA00023242"/>
    </source>
</evidence>
<feature type="compositionally biased region" description="Acidic residues" evidence="7">
    <location>
        <begin position="588"/>
        <end position="601"/>
    </location>
</feature>